<organism evidence="2 3">
    <name type="scientific">Saccharothrix violaceirubra</name>
    <dbReference type="NCBI Taxonomy" id="413306"/>
    <lineage>
        <taxon>Bacteria</taxon>
        <taxon>Bacillati</taxon>
        <taxon>Actinomycetota</taxon>
        <taxon>Actinomycetes</taxon>
        <taxon>Pseudonocardiales</taxon>
        <taxon>Pseudonocardiaceae</taxon>
        <taxon>Saccharothrix</taxon>
    </lineage>
</organism>
<evidence type="ECO:0000313" key="3">
    <source>
        <dbReference type="Proteomes" id="UP000542674"/>
    </source>
</evidence>
<protein>
    <recommendedName>
        <fullName evidence="1">DUF5753 domain-containing protein</fullName>
    </recommendedName>
</protein>
<dbReference type="AlphaFoldDB" id="A0A7W7WWV6"/>
<sequence>MVNLRMRRQEALDRVEPVLDVVAIIDEAVLRKEIGGPAVAVEQLDYLLILCERPNVSIRVLPNSAGAHPSLHGAFIVLDFPIERDPGVVCLEDRTGGRYRDDTDDIDEYTKVADRLSEPALSERESRSVITAVREEIAR</sequence>
<evidence type="ECO:0000259" key="1">
    <source>
        <dbReference type="Pfam" id="PF19054"/>
    </source>
</evidence>
<keyword evidence="3" id="KW-1185">Reference proteome</keyword>
<name>A0A7W7WWV6_9PSEU</name>
<comment type="caution">
    <text evidence="2">The sequence shown here is derived from an EMBL/GenBank/DDBJ whole genome shotgun (WGS) entry which is preliminary data.</text>
</comment>
<gene>
    <name evidence="2" type="ORF">F4559_003840</name>
</gene>
<dbReference type="Proteomes" id="UP000542674">
    <property type="component" value="Unassembled WGS sequence"/>
</dbReference>
<feature type="domain" description="DUF5753" evidence="1">
    <location>
        <begin position="2"/>
        <end position="131"/>
    </location>
</feature>
<reference evidence="2 3" key="1">
    <citation type="submission" date="2020-08" db="EMBL/GenBank/DDBJ databases">
        <title>Sequencing the genomes of 1000 actinobacteria strains.</title>
        <authorList>
            <person name="Klenk H.-P."/>
        </authorList>
    </citation>
    <scope>NUCLEOTIDE SEQUENCE [LARGE SCALE GENOMIC DNA]</scope>
    <source>
        <strain evidence="2 3">DSM 45084</strain>
    </source>
</reference>
<evidence type="ECO:0000313" key="2">
    <source>
        <dbReference type="EMBL" id="MBB4966481.1"/>
    </source>
</evidence>
<dbReference type="EMBL" id="JACHJS010000001">
    <property type="protein sequence ID" value="MBB4966481.1"/>
    <property type="molecule type" value="Genomic_DNA"/>
</dbReference>
<dbReference type="Pfam" id="PF19054">
    <property type="entry name" value="DUF5753"/>
    <property type="match status" value="1"/>
</dbReference>
<proteinExistence type="predicted"/>
<accession>A0A7W7WWV6</accession>
<dbReference type="InterPro" id="IPR043917">
    <property type="entry name" value="DUF5753"/>
</dbReference>